<evidence type="ECO:0000313" key="1">
    <source>
        <dbReference type="EMBL" id="BCZ46760.1"/>
    </source>
</evidence>
<evidence type="ECO:0000313" key="2">
    <source>
        <dbReference type="Proteomes" id="UP000824633"/>
    </source>
</evidence>
<keyword evidence="2" id="KW-1185">Reference proteome</keyword>
<dbReference type="EMBL" id="AP024849">
    <property type="protein sequence ID" value="BCZ46760.1"/>
    <property type="molecule type" value="Genomic_DNA"/>
</dbReference>
<accession>A0ABM7T4E8</accession>
<protein>
    <submittedName>
        <fullName evidence="1">Uncharacterized protein</fullName>
    </submittedName>
</protein>
<proteinExistence type="predicted"/>
<organism evidence="1 2">
    <name type="scientific">Clostridium gelidum</name>
    <dbReference type="NCBI Taxonomy" id="704125"/>
    <lineage>
        <taxon>Bacteria</taxon>
        <taxon>Bacillati</taxon>
        <taxon>Bacillota</taxon>
        <taxon>Clostridia</taxon>
        <taxon>Eubacteriales</taxon>
        <taxon>Clostridiaceae</taxon>
        <taxon>Clostridium</taxon>
    </lineage>
</organism>
<gene>
    <name evidence="1" type="ORF">psyc5s11_28270</name>
</gene>
<sequence>MLLRLFKNCIVWQVLKRKQIYIALSNLNVYEKKLQQEVNLFDTKKSKIKEIKTTYK</sequence>
<dbReference type="Proteomes" id="UP000824633">
    <property type="component" value="Chromosome"/>
</dbReference>
<reference evidence="2" key="1">
    <citation type="submission" date="2021-07" db="EMBL/GenBank/DDBJ databases">
        <title>Complete genome sequencing of a Clostridium isolate.</title>
        <authorList>
            <person name="Ueki A."/>
            <person name="Tonouchi A."/>
        </authorList>
    </citation>
    <scope>NUCLEOTIDE SEQUENCE [LARGE SCALE GENOMIC DNA]</scope>
    <source>
        <strain evidence="2">C5S11</strain>
    </source>
</reference>
<name>A0ABM7T4E8_9CLOT</name>